<accession>A0A7H0HEU1</accession>
<reference evidence="3 4" key="1">
    <citation type="submission" date="2020-08" db="EMBL/GenBank/DDBJ databases">
        <title>Genome sequence of Acidovorax monticola KACC 19171T.</title>
        <authorList>
            <person name="Hyun D.-W."/>
            <person name="Bae J.-W."/>
        </authorList>
    </citation>
    <scope>NUCLEOTIDE SEQUENCE [LARGE SCALE GENOMIC DNA]</scope>
    <source>
        <strain evidence="3 4">KACC 19171</strain>
    </source>
</reference>
<dbReference type="SUPFAM" id="SSF49313">
    <property type="entry name" value="Cadherin-like"/>
    <property type="match status" value="1"/>
</dbReference>
<dbReference type="GO" id="GO:0005509">
    <property type="term" value="F:calcium ion binding"/>
    <property type="evidence" value="ECO:0007669"/>
    <property type="project" value="InterPro"/>
</dbReference>
<proteinExistence type="predicted"/>
<evidence type="ECO:0000256" key="1">
    <source>
        <dbReference type="SAM" id="MobiDB-lite"/>
    </source>
</evidence>
<organism evidence="3 4">
    <name type="scientific">Paenacidovorax monticola</name>
    <dbReference type="NCBI Taxonomy" id="1926868"/>
    <lineage>
        <taxon>Bacteria</taxon>
        <taxon>Pseudomonadati</taxon>
        <taxon>Pseudomonadota</taxon>
        <taxon>Betaproteobacteria</taxon>
        <taxon>Burkholderiales</taxon>
        <taxon>Comamonadaceae</taxon>
        <taxon>Paenacidovorax</taxon>
    </lineage>
</organism>
<keyword evidence="2" id="KW-0732">Signal</keyword>
<feature type="signal peptide" evidence="2">
    <location>
        <begin position="1"/>
        <end position="18"/>
    </location>
</feature>
<dbReference type="InterPro" id="IPR015919">
    <property type="entry name" value="Cadherin-like_sf"/>
</dbReference>
<dbReference type="RefSeq" id="WP_187736042.1">
    <property type="nucleotide sequence ID" value="NZ_CP060790.1"/>
</dbReference>
<gene>
    <name evidence="3" type="ORF">H9L24_19645</name>
</gene>
<feature type="region of interest" description="Disordered" evidence="1">
    <location>
        <begin position="456"/>
        <end position="479"/>
    </location>
</feature>
<feature type="chain" id="PRO_5028946490" evidence="2">
    <location>
        <begin position="19"/>
        <end position="521"/>
    </location>
</feature>
<evidence type="ECO:0000313" key="3">
    <source>
        <dbReference type="EMBL" id="QNP59057.1"/>
    </source>
</evidence>
<sequence>MKRLAKILVPTCMSVLLAACGGGGGSPGTTQESYSITLRAEKTQLPLNIQNVRAGQGAYAPFTTTLYVEARKGSLPIPGGDDIFGCNVAGGLSSGALYYLDGKSEHEVEVDDGNGGKIKVPGAYRSITLGSNSGGNSFHFHAADQAGTARITCSVTDPRDSRIYSASVDIVVGGATQKAASVRAITQAPGYLGSRDNLAGLRNSVAMQAFVMDDANQPVPNSGAPNLQVSIRSSLGAASGARLVAGSQSGSVLQLSTSGGVGLFSLSSGVETGPIVLEFTTDRYDNNVANGIQDPVSALDQVYVVSEVATSPLSLTQADLGELTNGLPFTYALEAKGGVAPYTWTVTGLPAGLVASSSGIISGTPKAPQGTYTLRVTVVDAAGAKVTTNMTLKLVGEHLPLNPEDFTVNGCSGGVNVPCPLPNATVGELYVYAFSASVSGVTWEFSGLPDWLKGGTTGSGSTSTNGFISGTPKRPDMTATPPDLGNCGTHKFLVTAKRGVMSVTRQVSITVTGGMAPNVCP</sequence>
<protein>
    <submittedName>
        <fullName evidence="3">Putative Ig domain-containing protein</fullName>
    </submittedName>
</protein>
<name>A0A7H0HEU1_9BURK</name>
<feature type="compositionally biased region" description="Low complexity" evidence="1">
    <location>
        <begin position="459"/>
        <end position="471"/>
    </location>
</feature>
<dbReference type="KEGG" id="amon:H9L24_19645"/>
<evidence type="ECO:0000313" key="4">
    <source>
        <dbReference type="Proteomes" id="UP000516057"/>
    </source>
</evidence>
<dbReference type="PROSITE" id="PS51257">
    <property type="entry name" value="PROKAR_LIPOPROTEIN"/>
    <property type="match status" value="1"/>
</dbReference>
<evidence type="ECO:0000256" key="2">
    <source>
        <dbReference type="SAM" id="SignalP"/>
    </source>
</evidence>
<dbReference type="Gene3D" id="2.60.40.10">
    <property type="entry name" value="Immunoglobulins"/>
    <property type="match status" value="2"/>
</dbReference>
<dbReference type="InterPro" id="IPR013783">
    <property type="entry name" value="Ig-like_fold"/>
</dbReference>
<dbReference type="Proteomes" id="UP000516057">
    <property type="component" value="Chromosome"/>
</dbReference>
<dbReference type="GO" id="GO:0016020">
    <property type="term" value="C:membrane"/>
    <property type="evidence" value="ECO:0007669"/>
    <property type="project" value="InterPro"/>
</dbReference>
<dbReference type="Pfam" id="PF05345">
    <property type="entry name" value="He_PIG"/>
    <property type="match status" value="1"/>
</dbReference>
<keyword evidence="4" id="KW-1185">Reference proteome</keyword>
<dbReference type="EMBL" id="CP060790">
    <property type="protein sequence ID" value="QNP59057.1"/>
    <property type="molecule type" value="Genomic_DNA"/>
</dbReference>
<dbReference type="AlphaFoldDB" id="A0A7H0HEU1"/>